<keyword evidence="2" id="KW-0812">Transmembrane</keyword>
<dbReference type="Pfam" id="PF22285">
    <property type="entry name" value="DUF6962"/>
    <property type="match status" value="1"/>
</dbReference>
<keyword evidence="2" id="KW-1133">Transmembrane helix</keyword>
<keyword evidence="2" id="KW-0472">Membrane</keyword>
<feature type="transmembrane region" description="Helical" evidence="2">
    <location>
        <begin position="181"/>
        <end position="202"/>
    </location>
</feature>
<evidence type="ECO:0008006" key="5">
    <source>
        <dbReference type="Google" id="ProtNLM"/>
    </source>
</evidence>
<feature type="transmembrane region" description="Helical" evidence="2">
    <location>
        <begin position="208"/>
        <end position="227"/>
    </location>
</feature>
<gene>
    <name evidence="3" type="ORF">Poli38472_005398</name>
</gene>
<dbReference type="InterPro" id="IPR054235">
    <property type="entry name" value="DUF6962"/>
</dbReference>
<dbReference type="EMBL" id="SPLM01000073">
    <property type="protein sequence ID" value="TMW62780.1"/>
    <property type="molecule type" value="Genomic_DNA"/>
</dbReference>
<dbReference type="OrthoDB" id="70912at2759"/>
<dbReference type="AlphaFoldDB" id="A0A8K1CHF3"/>
<organism evidence="3 4">
    <name type="scientific">Pythium oligandrum</name>
    <name type="common">Mycoparasitic fungus</name>
    <dbReference type="NCBI Taxonomy" id="41045"/>
    <lineage>
        <taxon>Eukaryota</taxon>
        <taxon>Sar</taxon>
        <taxon>Stramenopiles</taxon>
        <taxon>Oomycota</taxon>
        <taxon>Peronosporomycetes</taxon>
        <taxon>Pythiales</taxon>
        <taxon>Pythiaceae</taxon>
        <taxon>Pythium</taxon>
    </lineage>
</organism>
<evidence type="ECO:0000256" key="2">
    <source>
        <dbReference type="SAM" id="Phobius"/>
    </source>
</evidence>
<reference evidence="3" key="1">
    <citation type="submission" date="2019-03" db="EMBL/GenBank/DDBJ databases">
        <title>Long read genome sequence of the mycoparasitic Pythium oligandrum ATCC 38472 isolated from sugarbeet rhizosphere.</title>
        <authorList>
            <person name="Gaulin E."/>
        </authorList>
    </citation>
    <scope>NUCLEOTIDE SEQUENCE</scope>
    <source>
        <strain evidence="3">ATCC 38472_TT</strain>
    </source>
</reference>
<feature type="transmembrane region" description="Helical" evidence="2">
    <location>
        <begin position="93"/>
        <end position="110"/>
    </location>
</feature>
<evidence type="ECO:0000313" key="4">
    <source>
        <dbReference type="Proteomes" id="UP000794436"/>
    </source>
</evidence>
<feature type="region of interest" description="Disordered" evidence="1">
    <location>
        <begin position="1"/>
        <end position="33"/>
    </location>
</feature>
<evidence type="ECO:0000313" key="3">
    <source>
        <dbReference type="EMBL" id="TMW62780.1"/>
    </source>
</evidence>
<sequence>MSNDAVHTPVRHGATSPQQRKTAKKTRTGSSSGEQLVKNVKEAYTHAVAELEKRAEACVDAVTEELEKWSLWAYRDQTGEEWDAQPACFITDYILAIQCFAFAGYLWWYVSTAEEGGPSPWYIIYFVALGLSAGFGGFLHHVAFEALRGIGDEKKKDLIKTARVFGVHWNRKTVDRVIETTWRIVLGMSILNNFALLSLALSRYLNEAWAFTVICFAGACYIALAVYASIKMHVIFLMAGYLPALVFGAVASVMAFNWEWSHSSNELLVYVLKLGSGLVQGLVVSPSHHTFNHNALSHVMLSVAATFMLVHSRL</sequence>
<feature type="transmembrane region" description="Helical" evidence="2">
    <location>
        <begin position="234"/>
        <end position="255"/>
    </location>
</feature>
<accession>A0A8K1CHF3</accession>
<feature type="transmembrane region" description="Helical" evidence="2">
    <location>
        <begin position="122"/>
        <end position="147"/>
    </location>
</feature>
<name>A0A8K1CHF3_PYTOL</name>
<proteinExistence type="predicted"/>
<dbReference type="Proteomes" id="UP000794436">
    <property type="component" value="Unassembled WGS sequence"/>
</dbReference>
<keyword evidence="4" id="KW-1185">Reference proteome</keyword>
<protein>
    <recommendedName>
        <fullName evidence="5">Transmembrane protein</fullName>
    </recommendedName>
</protein>
<comment type="caution">
    <text evidence="3">The sequence shown here is derived from an EMBL/GenBank/DDBJ whole genome shotgun (WGS) entry which is preliminary data.</text>
</comment>
<evidence type="ECO:0000256" key="1">
    <source>
        <dbReference type="SAM" id="MobiDB-lite"/>
    </source>
</evidence>